<keyword evidence="1" id="KW-0812">Transmembrane</keyword>
<gene>
    <name evidence="2" type="ORF">M6B38_327110</name>
</gene>
<evidence type="ECO:0000256" key="1">
    <source>
        <dbReference type="SAM" id="Phobius"/>
    </source>
</evidence>
<accession>A0AAX6H772</accession>
<dbReference type="AlphaFoldDB" id="A0AAX6H772"/>
<comment type="caution">
    <text evidence="2">The sequence shown here is derived from an EMBL/GenBank/DDBJ whole genome shotgun (WGS) entry which is preliminary data.</text>
</comment>
<proteinExistence type="predicted"/>
<dbReference type="Proteomes" id="UP001140949">
    <property type="component" value="Unassembled WGS sequence"/>
</dbReference>
<name>A0AAX6H772_IRIPA</name>
<keyword evidence="1" id="KW-1133">Transmembrane helix</keyword>
<reference evidence="2" key="2">
    <citation type="submission" date="2023-04" db="EMBL/GenBank/DDBJ databases">
        <authorList>
            <person name="Bruccoleri R.E."/>
            <person name="Oakeley E.J."/>
            <person name="Faust A.-M."/>
            <person name="Dessus-Babus S."/>
            <person name="Altorfer M."/>
            <person name="Burckhardt D."/>
            <person name="Oertli M."/>
            <person name="Naumann U."/>
            <person name="Petersen F."/>
            <person name="Wong J."/>
        </authorList>
    </citation>
    <scope>NUCLEOTIDE SEQUENCE</scope>
    <source>
        <strain evidence="2">GSM-AAB239-AS_SAM_17_03QT</strain>
        <tissue evidence="2">Leaf</tissue>
    </source>
</reference>
<sequence>MISKWILEIYIYNIWIVGDDRIGQWAPTKCKRNRLRSDVEALAWLTIGPYLRLVHIYFILLFIYLYLIYRKFKN</sequence>
<feature type="transmembrane region" description="Helical" evidence="1">
    <location>
        <begin position="50"/>
        <end position="69"/>
    </location>
</feature>
<evidence type="ECO:0000313" key="3">
    <source>
        <dbReference type="Proteomes" id="UP001140949"/>
    </source>
</evidence>
<protein>
    <submittedName>
        <fullName evidence="2">Basic proline-rich protein-like</fullName>
    </submittedName>
</protein>
<reference evidence="2" key="1">
    <citation type="journal article" date="2023" name="GigaByte">
        <title>Genome assembly of the bearded iris, Iris pallida Lam.</title>
        <authorList>
            <person name="Bruccoleri R.E."/>
            <person name="Oakeley E.J."/>
            <person name="Faust A.M.E."/>
            <person name="Altorfer M."/>
            <person name="Dessus-Babus S."/>
            <person name="Burckhardt D."/>
            <person name="Oertli M."/>
            <person name="Naumann U."/>
            <person name="Petersen F."/>
            <person name="Wong J."/>
        </authorList>
    </citation>
    <scope>NUCLEOTIDE SEQUENCE</scope>
    <source>
        <strain evidence="2">GSM-AAB239-AS_SAM_17_03QT</strain>
    </source>
</reference>
<dbReference type="EMBL" id="JANAVB010012200">
    <property type="protein sequence ID" value="KAJ6836245.1"/>
    <property type="molecule type" value="Genomic_DNA"/>
</dbReference>
<evidence type="ECO:0000313" key="2">
    <source>
        <dbReference type="EMBL" id="KAJ6836245.1"/>
    </source>
</evidence>
<keyword evidence="1" id="KW-0472">Membrane</keyword>
<keyword evidence="3" id="KW-1185">Reference proteome</keyword>
<organism evidence="2 3">
    <name type="scientific">Iris pallida</name>
    <name type="common">Sweet iris</name>
    <dbReference type="NCBI Taxonomy" id="29817"/>
    <lineage>
        <taxon>Eukaryota</taxon>
        <taxon>Viridiplantae</taxon>
        <taxon>Streptophyta</taxon>
        <taxon>Embryophyta</taxon>
        <taxon>Tracheophyta</taxon>
        <taxon>Spermatophyta</taxon>
        <taxon>Magnoliopsida</taxon>
        <taxon>Liliopsida</taxon>
        <taxon>Asparagales</taxon>
        <taxon>Iridaceae</taxon>
        <taxon>Iridoideae</taxon>
        <taxon>Irideae</taxon>
        <taxon>Iris</taxon>
    </lineage>
</organism>